<evidence type="ECO:0000256" key="5">
    <source>
        <dbReference type="SAM" id="MobiDB-lite"/>
    </source>
</evidence>
<evidence type="ECO:0000256" key="2">
    <source>
        <dbReference type="ARBA" id="ARBA00022692"/>
    </source>
</evidence>
<dbReference type="AlphaFoldDB" id="A0A9D4PVH9"/>
<evidence type="ECO:0000313" key="7">
    <source>
        <dbReference type="EMBL" id="KAH7956428.1"/>
    </source>
</evidence>
<gene>
    <name evidence="7" type="ORF">HPB52_009441</name>
</gene>
<keyword evidence="3 6" id="KW-1133">Transmembrane helix</keyword>
<comment type="subcellular location">
    <subcellularLocation>
        <location evidence="1">Membrane</location>
    </subcellularLocation>
</comment>
<dbReference type="SUPFAM" id="SSF103473">
    <property type="entry name" value="MFS general substrate transporter"/>
    <property type="match status" value="1"/>
</dbReference>
<dbReference type="PANTHER" id="PTHR48021:SF1">
    <property type="entry name" value="GH07001P-RELATED"/>
    <property type="match status" value="1"/>
</dbReference>
<name>A0A9D4PVH9_RHISA</name>
<proteinExistence type="predicted"/>
<accession>A0A9D4PVH9</accession>
<dbReference type="VEuPathDB" id="VectorBase:RSAN_028094"/>
<dbReference type="InterPro" id="IPR050549">
    <property type="entry name" value="MFS_Trehalose_Transporter"/>
</dbReference>
<sequence length="387" mass="41480">MDAAPATHAIAAYPADTLQSRTSPTAAVLAVDLPPDHNTTAPPTKDIPFGVSETTAAGPAPPSSRALLQSLVACWTGSVCLGTSIGYAGPAWRSLKGDPHFGDIDPFWFHSLGLVGAVGGSVVGSLSAQAIGRRRTMAVNAIGALCTWLCVGCAQEVWYLYTGRFVNGFFAGMLSLVVPAQIAELADARNRGVQGARHFIGMLIGSIYIGQRDSAMAMQRTLRKDPIEANAEFKLMERAFSRTPTPSLHYWLATHIMFSQQFCGANMAATCASVVIATAGVYADKEDADLAIFITQAVELTPLRGHGVEFGSVCTFHWACAFCSVTFFERVRLSFSFGELAWFYGTLTLANGLVLYYFMPETKHLPLESILLDECPIENSVPVPVIG</sequence>
<evidence type="ECO:0000313" key="8">
    <source>
        <dbReference type="Proteomes" id="UP000821837"/>
    </source>
</evidence>
<evidence type="ECO:0000256" key="3">
    <source>
        <dbReference type="ARBA" id="ARBA00022989"/>
    </source>
</evidence>
<feature type="transmembrane region" description="Helical" evidence="6">
    <location>
        <begin position="107"/>
        <end position="126"/>
    </location>
</feature>
<dbReference type="GO" id="GO:0016020">
    <property type="term" value="C:membrane"/>
    <property type="evidence" value="ECO:0007669"/>
    <property type="project" value="UniProtKB-SubCell"/>
</dbReference>
<dbReference type="EMBL" id="JABSTV010001250">
    <property type="protein sequence ID" value="KAH7956428.1"/>
    <property type="molecule type" value="Genomic_DNA"/>
</dbReference>
<keyword evidence="8" id="KW-1185">Reference proteome</keyword>
<dbReference type="Proteomes" id="UP000821837">
    <property type="component" value="Unassembled WGS sequence"/>
</dbReference>
<reference evidence="7" key="2">
    <citation type="submission" date="2021-09" db="EMBL/GenBank/DDBJ databases">
        <authorList>
            <person name="Jia N."/>
            <person name="Wang J."/>
            <person name="Shi W."/>
            <person name="Du L."/>
            <person name="Sun Y."/>
            <person name="Zhan W."/>
            <person name="Jiang J."/>
            <person name="Wang Q."/>
            <person name="Zhang B."/>
            <person name="Ji P."/>
            <person name="Sakyi L.B."/>
            <person name="Cui X."/>
            <person name="Yuan T."/>
            <person name="Jiang B."/>
            <person name="Yang W."/>
            <person name="Lam T.T.-Y."/>
            <person name="Chang Q."/>
            <person name="Ding S."/>
            <person name="Wang X."/>
            <person name="Zhu J."/>
            <person name="Ruan X."/>
            <person name="Zhao L."/>
            <person name="Wei J."/>
            <person name="Que T."/>
            <person name="Du C."/>
            <person name="Cheng J."/>
            <person name="Dai P."/>
            <person name="Han X."/>
            <person name="Huang E."/>
            <person name="Gao Y."/>
            <person name="Liu J."/>
            <person name="Shao H."/>
            <person name="Ye R."/>
            <person name="Li L."/>
            <person name="Wei W."/>
            <person name="Wang X."/>
            <person name="Wang C."/>
            <person name="Huo Q."/>
            <person name="Li W."/>
            <person name="Guo W."/>
            <person name="Chen H."/>
            <person name="Chen S."/>
            <person name="Zhou L."/>
            <person name="Zhou L."/>
            <person name="Ni X."/>
            <person name="Tian J."/>
            <person name="Zhou Y."/>
            <person name="Sheng Y."/>
            <person name="Liu T."/>
            <person name="Pan Y."/>
            <person name="Xia L."/>
            <person name="Li J."/>
            <person name="Zhao F."/>
            <person name="Cao W."/>
        </authorList>
    </citation>
    <scope>NUCLEOTIDE SEQUENCE</scope>
    <source>
        <strain evidence="7">Rsan-2018</strain>
        <tissue evidence="7">Larvae</tissue>
    </source>
</reference>
<dbReference type="Pfam" id="PF00083">
    <property type="entry name" value="Sugar_tr"/>
    <property type="match status" value="1"/>
</dbReference>
<protein>
    <recommendedName>
        <fullName evidence="9">Sugar transporter</fullName>
    </recommendedName>
</protein>
<evidence type="ECO:0008006" key="9">
    <source>
        <dbReference type="Google" id="ProtNLM"/>
    </source>
</evidence>
<dbReference type="InterPro" id="IPR005828">
    <property type="entry name" value="MFS_sugar_transport-like"/>
</dbReference>
<evidence type="ECO:0000256" key="6">
    <source>
        <dbReference type="SAM" id="Phobius"/>
    </source>
</evidence>
<organism evidence="7 8">
    <name type="scientific">Rhipicephalus sanguineus</name>
    <name type="common">Brown dog tick</name>
    <name type="synonym">Ixodes sanguineus</name>
    <dbReference type="NCBI Taxonomy" id="34632"/>
    <lineage>
        <taxon>Eukaryota</taxon>
        <taxon>Metazoa</taxon>
        <taxon>Ecdysozoa</taxon>
        <taxon>Arthropoda</taxon>
        <taxon>Chelicerata</taxon>
        <taxon>Arachnida</taxon>
        <taxon>Acari</taxon>
        <taxon>Parasitiformes</taxon>
        <taxon>Ixodida</taxon>
        <taxon>Ixodoidea</taxon>
        <taxon>Ixodidae</taxon>
        <taxon>Rhipicephalinae</taxon>
        <taxon>Rhipicephalus</taxon>
        <taxon>Rhipicephalus</taxon>
    </lineage>
</organism>
<dbReference type="VEuPathDB" id="VectorBase:RSAN_035507"/>
<feature type="transmembrane region" description="Helical" evidence="6">
    <location>
        <begin position="66"/>
        <end position="87"/>
    </location>
</feature>
<keyword evidence="2 6" id="KW-0812">Transmembrane</keyword>
<comment type="caution">
    <text evidence="7">The sequence shown here is derived from an EMBL/GenBank/DDBJ whole genome shotgun (WGS) entry which is preliminary data.</text>
</comment>
<reference evidence="7" key="1">
    <citation type="journal article" date="2020" name="Cell">
        <title>Large-Scale Comparative Analyses of Tick Genomes Elucidate Their Genetic Diversity and Vector Capacities.</title>
        <authorList>
            <consortium name="Tick Genome and Microbiome Consortium (TIGMIC)"/>
            <person name="Jia N."/>
            <person name="Wang J."/>
            <person name="Shi W."/>
            <person name="Du L."/>
            <person name="Sun Y."/>
            <person name="Zhan W."/>
            <person name="Jiang J.F."/>
            <person name="Wang Q."/>
            <person name="Zhang B."/>
            <person name="Ji P."/>
            <person name="Bell-Sakyi L."/>
            <person name="Cui X.M."/>
            <person name="Yuan T.T."/>
            <person name="Jiang B.G."/>
            <person name="Yang W.F."/>
            <person name="Lam T.T."/>
            <person name="Chang Q.C."/>
            <person name="Ding S.J."/>
            <person name="Wang X.J."/>
            <person name="Zhu J.G."/>
            <person name="Ruan X.D."/>
            <person name="Zhao L."/>
            <person name="Wei J.T."/>
            <person name="Ye R.Z."/>
            <person name="Que T.C."/>
            <person name="Du C.H."/>
            <person name="Zhou Y.H."/>
            <person name="Cheng J.X."/>
            <person name="Dai P.F."/>
            <person name="Guo W.B."/>
            <person name="Han X.H."/>
            <person name="Huang E.J."/>
            <person name="Li L.F."/>
            <person name="Wei W."/>
            <person name="Gao Y.C."/>
            <person name="Liu J.Z."/>
            <person name="Shao H.Z."/>
            <person name="Wang X."/>
            <person name="Wang C.C."/>
            <person name="Yang T.C."/>
            <person name="Huo Q.B."/>
            <person name="Li W."/>
            <person name="Chen H.Y."/>
            <person name="Chen S.E."/>
            <person name="Zhou L.G."/>
            <person name="Ni X.B."/>
            <person name="Tian J.H."/>
            <person name="Sheng Y."/>
            <person name="Liu T."/>
            <person name="Pan Y.S."/>
            <person name="Xia L.Y."/>
            <person name="Li J."/>
            <person name="Zhao F."/>
            <person name="Cao W.C."/>
        </authorList>
    </citation>
    <scope>NUCLEOTIDE SEQUENCE</scope>
    <source>
        <strain evidence="7">Rsan-2018</strain>
    </source>
</reference>
<dbReference type="InterPro" id="IPR036259">
    <property type="entry name" value="MFS_trans_sf"/>
</dbReference>
<dbReference type="GO" id="GO:0022857">
    <property type="term" value="F:transmembrane transporter activity"/>
    <property type="evidence" value="ECO:0007669"/>
    <property type="project" value="InterPro"/>
</dbReference>
<feature type="transmembrane region" description="Helical" evidence="6">
    <location>
        <begin position="340"/>
        <end position="359"/>
    </location>
</feature>
<dbReference type="Gene3D" id="1.20.1250.20">
    <property type="entry name" value="MFS general substrate transporter like domains"/>
    <property type="match status" value="2"/>
</dbReference>
<feature type="region of interest" description="Disordered" evidence="5">
    <location>
        <begin position="35"/>
        <end position="60"/>
    </location>
</feature>
<feature type="transmembrane region" description="Helical" evidence="6">
    <location>
        <begin position="195"/>
        <end position="211"/>
    </location>
</feature>
<evidence type="ECO:0000256" key="4">
    <source>
        <dbReference type="ARBA" id="ARBA00023136"/>
    </source>
</evidence>
<dbReference type="PANTHER" id="PTHR48021">
    <property type="match status" value="1"/>
</dbReference>
<feature type="transmembrane region" description="Helical" evidence="6">
    <location>
        <begin position="138"/>
        <end position="159"/>
    </location>
</feature>
<evidence type="ECO:0000256" key="1">
    <source>
        <dbReference type="ARBA" id="ARBA00004370"/>
    </source>
</evidence>
<keyword evidence="4 6" id="KW-0472">Membrane</keyword>